<dbReference type="RefSeq" id="WP_165769686.1">
    <property type="nucleotide sequence ID" value="NZ_FYEH01000018.1"/>
</dbReference>
<accession>A0A212RZG4</accession>
<evidence type="ECO:0000313" key="2">
    <source>
        <dbReference type="Proteomes" id="UP000197065"/>
    </source>
</evidence>
<organism evidence="1 2">
    <name type="scientific">Arboricoccus pini</name>
    <dbReference type="NCBI Taxonomy" id="1963835"/>
    <lineage>
        <taxon>Bacteria</taxon>
        <taxon>Pseudomonadati</taxon>
        <taxon>Pseudomonadota</taxon>
        <taxon>Alphaproteobacteria</taxon>
        <taxon>Geminicoccales</taxon>
        <taxon>Geminicoccaceae</taxon>
        <taxon>Arboricoccus</taxon>
    </lineage>
</organism>
<reference evidence="1 2" key="1">
    <citation type="submission" date="2017-06" db="EMBL/GenBank/DDBJ databases">
        <authorList>
            <person name="Kim H.J."/>
            <person name="Triplett B.A."/>
        </authorList>
    </citation>
    <scope>NUCLEOTIDE SEQUENCE [LARGE SCALE GENOMIC DNA]</scope>
    <source>
        <strain evidence="1 2">B29T1</strain>
    </source>
</reference>
<proteinExistence type="predicted"/>
<dbReference type="EMBL" id="FYEH01000018">
    <property type="protein sequence ID" value="SNB78163.1"/>
    <property type="molecule type" value="Genomic_DNA"/>
</dbReference>
<evidence type="ECO:0000313" key="1">
    <source>
        <dbReference type="EMBL" id="SNB78163.1"/>
    </source>
</evidence>
<keyword evidence="2" id="KW-1185">Reference proteome</keyword>
<dbReference type="Proteomes" id="UP000197065">
    <property type="component" value="Unassembled WGS sequence"/>
</dbReference>
<dbReference type="AlphaFoldDB" id="A0A212RZG4"/>
<gene>
    <name evidence="1" type="ORF">SAMN07250955_1187</name>
</gene>
<name>A0A212RZG4_9PROT</name>
<sequence>MSTSSLAVLSRHVDAVVLAALDQLISEAADADTVTINPLAFAKAPASPFP</sequence>
<protein>
    <submittedName>
        <fullName evidence="1">Uncharacterized protein</fullName>
    </submittedName>
</protein>